<dbReference type="EMBL" id="SMKW01000011">
    <property type="protein sequence ID" value="TDD52802.1"/>
    <property type="molecule type" value="Genomic_DNA"/>
</dbReference>
<dbReference type="CDD" id="cd01097">
    <property type="entry name" value="Tetrahydromethanopterin_reductase"/>
    <property type="match status" value="1"/>
</dbReference>
<dbReference type="InterPro" id="IPR011251">
    <property type="entry name" value="Luciferase-like_dom"/>
</dbReference>
<protein>
    <submittedName>
        <fullName evidence="2">TIGR03617 family F420-dependent LLM class oxidoreductase</fullName>
        <ecNumber evidence="2">1.-.-.-</ecNumber>
    </submittedName>
</protein>
<dbReference type="Pfam" id="PF00296">
    <property type="entry name" value="Bac_luciferase"/>
    <property type="match status" value="1"/>
</dbReference>
<keyword evidence="2" id="KW-0560">Oxidoreductase</keyword>
<accession>A0A4R4Z9B9</accession>
<sequence>MKADILLQRDLTSAASEAARAEALGLDGFLVTETKHDAFLPLALAAAATSKIEIGTSIAIALARTPMTTATSSYDLQRLSGGRVVLGLGSQIRPHITNRYGMPWSKPAARMREYVCAMHAIWDCWQHGTKLDFRGDFYTHTLMTPMFDPGPVPSGNPKVLLAAVGALMTEAAGEVADGLICHPFSSVEYLRAHTLPAVAAGRERAGRNDADFEFAGMVMLATGRTEAEMQAAIAGTRRQIAFYASTPAYRPVLEQHGWGALQEELNALSKRGEWDEMGRRITDDVLGTFAIVAEPEKAGALVRSRFGGLLDRVSLSLPYEADEGLVAEVLAGVRTA</sequence>
<dbReference type="AlphaFoldDB" id="A0A4R4Z9B9"/>
<dbReference type="InterPro" id="IPR036661">
    <property type="entry name" value="Luciferase-like_sf"/>
</dbReference>
<keyword evidence="3" id="KW-1185">Reference proteome</keyword>
<proteinExistence type="predicted"/>
<dbReference type="OrthoDB" id="3284378at2"/>
<dbReference type="GO" id="GO:0016705">
    <property type="term" value="F:oxidoreductase activity, acting on paired donors, with incorporation or reduction of molecular oxygen"/>
    <property type="evidence" value="ECO:0007669"/>
    <property type="project" value="InterPro"/>
</dbReference>
<dbReference type="PANTHER" id="PTHR43244:SF2">
    <property type="entry name" value="CONSERVED HYPOTHETICAL ALANINE AND PROLINE-RICH PROTEIN"/>
    <property type="match status" value="1"/>
</dbReference>
<evidence type="ECO:0000313" key="3">
    <source>
        <dbReference type="Proteomes" id="UP000294947"/>
    </source>
</evidence>
<dbReference type="PANTHER" id="PTHR43244">
    <property type="match status" value="1"/>
</dbReference>
<gene>
    <name evidence="2" type="ORF">E1288_11405</name>
</gene>
<reference evidence="2 3" key="1">
    <citation type="submission" date="2019-03" db="EMBL/GenBank/DDBJ databases">
        <title>Draft genome sequences of novel Actinobacteria.</title>
        <authorList>
            <person name="Sahin N."/>
            <person name="Ay H."/>
            <person name="Saygin H."/>
        </authorList>
    </citation>
    <scope>NUCLEOTIDE SEQUENCE [LARGE SCALE GENOMIC DNA]</scope>
    <source>
        <strain evidence="2 3">7K502</strain>
    </source>
</reference>
<dbReference type="InterPro" id="IPR050564">
    <property type="entry name" value="F420-G6PD/mer"/>
</dbReference>
<dbReference type="SUPFAM" id="SSF51679">
    <property type="entry name" value="Bacterial luciferase-like"/>
    <property type="match status" value="1"/>
</dbReference>
<evidence type="ECO:0000259" key="1">
    <source>
        <dbReference type="Pfam" id="PF00296"/>
    </source>
</evidence>
<dbReference type="Proteomes" id="UP000294947">
    <property type="component" value="Unassembled WGS sequence"/>
</dbReference>
<dbReference type="NCBIfam" id="TIGR03617">
    <property type="entry name" value="F420_MSMEG_2256"/>
    <property type="match status" value="1"/>
</dbReference>
<dbReference type="EC" id="1.-.-.-" evidence="2"/>
<comment type="caution">
    <text evidence="2">The sequence shown here is derived from an EMBL/GenBank/DDBJ whole genome shotgun (WGS) entry which is preliminary data.</text>
</comment>
<organism evidence="2 3">
    <name type="scientific">Saccharopolyspora elongata</name>
    <dbReference type="NCBI Taxonomy" id="2530387"/>
    <lineage>
        <taxon>Bacteria</taxon>
        <taxon>Bacillati</taxon>
        <taxon>Actinomycetota</taxon>
        <taxon>Actinomycetes</taxon>
        <taxon>Pseudonocardiales</taxon>
        <taxon>Pseudonocardiaceae</taxon>
        <taxon>Saccharopolyspora</taxon>
    </lineage>
</organism>
<dbReference type="InterPro" id="IPR019919">
    <property type="entry name" value="Lucif-like_OxRdtase_MSMEG_2256"/>
</dbReference>
<dbReference type="RefSeq" id="WP_132484090.1">
    <property type="nucleotide sequence ID" value="NZ_SMKW01000011.1"/>
</dbReference>
<name>A0A4R4Z9B9_9PSEU</name>
<feature type="domain" description="Luciferase-like" evidence="1">
    <location>
        <begin position="10"/>
        <end position="303"/>
    </location>
</feature>
<dbReference type="Gene3D" id="3.20.20.30">
    <property type="entry name" value="Luciferase-like domain"/>
    <property type="match status" value="1"/>
</dbReference>
<evidence type="ECO:0000313" key="2">
    <source>
        <dbReference type="EMBL" id="TDD52802.1"/>
    </source>
</evidence>